<dbReference type="InterPro" id="IPR025681">
    <property type="entry name" value="COOH-NH2_lig"/>
</dbReference>
<reference evidence="3 4" key="1">
    <citation type="submission" date="2017-01" db="EMBL/GenBank/DDBJ databases">
        <title>Draft genome sequence of Bacillus oleronius.</title>
        <authorList>
            <person name="Allam M."/>
        </authorList>
    </citation>
    <scope>NUCLEOTIDE SEQUENCE [LARGE SCALE GENOMIC DNA]</scope>
    <source>
        <strain evidence="3 4">DSM 9356</strain>
    </source>
</reference>
<dbReference type="Pfam" id="PF14398">
    <property type="entry name" value="ATPgrasp_YheCD"/>
    <property type="match status" value="1"/>
</dbReference>
<dbReference type="RefSeq" id="WP_078110550.1">
    <property type="nucleotide sequence ID" value="NZ_CP065424.1"/>
</dbReference>
<gene>
    <name evidence="3" type="ORF">BWZ43_14715</name>
</gene>
<accession>A0A8E2LD37</accession>
<dbReference type="AlphaFoldDB" id="A0A8E2LD37"/>
<keyword evidence="1" id="KW-0547">Nucleotide-binding</keyword>
<dbReference type="SUPFAM" id="SSF56059">
    <property type="entry name" value="Glutathione synthetase ATP-binding domain-like"/>
    <property type="match status" value="1"/>
</dbReference>
<dbReference type="Proteomes" id="UP000189761">
    <property type="component" value="Unassembled WGS sequence"/>
</dbReference>
<organism evidence="3 4">
    <name type="scientific">Heyndrickxia oleronia</name>
    <dbReference type="NCBI Taxonomy" id="38875"/>
    <lineage>
        <taxon>Bacteria</taxon>
        <taxon>Bacillati</taxon>
        <taxon>Bacillota</taxon>
        <taxon>Bacilli</taxon>
        <taxon>Bacillales</taxon>
        <taxon>Bacillaceae</taxon>
        <taxon>Heyndrickxia</taxon>
    </lineage>
</organism>
<keyword evidence="1" id="KW-0067">ATP-binding</keyword>
<evidence type="ECO:0000259" key="2">
    <source>
        <dbReference type="PROSITE" id="PS50975"/>
    </source>
</evidence>
<comment type="caution">
    <text evidence="3">The sequence shown here is derived from an EMBL/GenBank/DDBJ whole genome shotgun (WGS) entry which is preliminary data.</text>
</comment>
<evidence type="ECO:0000313" key="3">
    <source>
        <dbReference type="EMBL" id="OOP67645.1"/>
    </source>
</evidence>
<dbReference type="InterPro" id="IPR011761">
    <property type="entry name" value="ATP-grasp"/>
</dbReference>
<protein>
    <recommendedName>
        <fullName evidence="2">ATP-grasp domain-containing protein</fullName>
    </recommendedName>
</protein>
<proteinExistence type="predicted"/>
<evidence type="ECO:0000313" key="4">
    <source>
        <dbReference type="Proteomes" id="UP000189761"/>
    </source>
</evidence>
<dbReference type="EMBL" id="MTLA01000176">
    <property type="protein sequence ID" value="OOP67645.1"/>
    <property type="molecule type" value="Genomic_DNA"/>
</dbReference>
<feature type="domain" description="ATP-grasp" evidence="2">
    <location>
        <begin position="629"/>
        <end position="863"/>
    </location>
</feature>
<keyword evidence="4" id="KW-1185">Reference proteome</keyword>
<dbReference type="InterPro" id="IPR026838">
    <property type="entry name" value="YheC/D"/>
</dbReference>
<dbReference type="GO" id="GO:0005524">
    <property type="term" value="F:ATP binding"/>
    <property type="evidence" value="ECO:0007669"/>
    <property type="project" value="UniProtKB-UniRule"/>
</dbReference>
<dbReference type="GO" id="GO:0046872">
    <property type="term" value="F:metal ion binding"/>
    <property type="evidence" value="ECO:0007669"/>
    <property type="project" value="InterPro"/>
</dbReference>
<evidence type="ECO:0000256" key="1">
    <source>
        <dbReference type="PROSITE-ProRule" id="PRU00409"/>
    </source>
</evidence>
<sequence length="867" mass="100081">MISFGEQFFLANDKESILQTLNINHVPSVELVDPKYDEYPLIGRKYGQHNGKDIFIINSYIEGEMEKFDYFTKLYSIEKEYCLEIKGQKIMKVSEAIGNRMIFNEIPIRTSAYGWIWGNVEIDDIPFECLEIAVRALYVVGMTCGTVKIGKLANQKMIVLDIHPSEDQYFERIQENDSFTIGADIEFMLSCDGDLIPASHFYPLEGAIGCDERQMEKDSGQYVLGEIRPNFSQSPRELFTNIEKLIEEAARKIPYENIEIRAGSMPFTGYQCGGHIHFGMPISLSLLRALDQYLAIPIAIVECPEKAKLRRKTKHGGLGRYRVKSYGFEYLSLSSWITDPKLTKSVLFLAKLVAEHHHELICDYLYHPVIQQAYYNGNRFLLRKIWGDLKERLMRTTSFTQYQNELDALFSVIEEGNIFEESIDIRRNWGIGIPKEIYDPGCNIQIPKGTRMKFNLQVGDKAFVSAGKKISAATIQPYPFSFRDSNRVYLSKKLRERLIVPNDWHPRISMDNGAIILGPIIGILAARPFDRQTTYFHHLMRIAYERKMLVYVFEPQDIIWDRQLIRGTALTGEGIFPFPSVIYDRYFIGNETNIDINDIRMKLQSSYHIPFVNSQKLFTVTGNKWDTHQLLMKEHDEYLPDTCLLEKQSEITDMLNQYGEIYLKPIGGSMSMGVIRVIRRPTGIFWFDFSQNITQQLSSTEELNEMAMQLMKKSSYLIQEGIRRKQVDGKNLEIRVYMQKNGQQKWLRTGMVSRMTTEEVLTEETERNVRLSKILSKIYPNPLEKSKITQQLAEVSKRVVTTLEKEVGSFGELAVDLCIDQYDSVKLLEINAKPDNLFSQIKAYKLRNIAGLRLINYAASLAGYDRD</sequence>
<dbReference type="PROSITE" id="PS50975">
    <property type="entry name" value="ATP_GRASP"/>
    <property type="match status" value="1"/>
</dbReference>
<name>A0A8E2LD37_9BACI</name>
<dbReference type="Pfam" id="PF14395">
    <property type="entry name" value="COOH-NH2_lig"/>
    <property type="match status" value="1"/>
</dbReference>